<proteinExistence type="predicted"/>
<keyword evidence="3 5" id="KW-0067">ATP-binding</keyword>
<dbReference type="PROSITE" id="PS50893">
    <property type="entry name" value="ABC_TRANSPORTER_2"/>
    <property type="match status" value="1"/>
</dbReference>
<protein>
    <submittedName>
        <fullName evidence="5">ABC transporter ATP-binding protein</fullName>
    </submittedName>
</protein>
<comment type="caution">
    <text evidence="5">The sequence shown here is derived from an EMBL/GenBank/DDBJ whole genome shotgun (WGS) entry which is preliminary data.</text>
</comment>
<name>A0A7J3I974_9CREN</name>
<dbReference type="InterPro" id="IPR003593">
    <property type="entry name" value="AAA+_ATPase"/>
</dbReference>
<dbReference type="GO" id="GO:0005524">
    <property type="term" value="F:ATP binding"/>
    <property type="evidence" value="ECO:0007669"/>
    <property type="project" value="UniProtKB-KW"/>
</dbReference>
<dbReference type="InterPro" id="IPR027417">
    <property type="entry name" value="P-loop_NTPase"/>
</dbReference>
<evidence type="ECO:0000256" key="1">
    <source>
        <dbReference type="ARBA" id="ARBA00022448"/>
    </source>
</evidence>
<gene>
    <name evidence="5" type="ORF">ENT87_07180</name>
</gene>
<evidence type="ECO:0000313" key="5">
    <source>
        <dbReference type="EMBL" id="HGN37310.1"/>
    </source>
</evidence>
<dbReference type="SMART" id="SM00382">
    <property type="entry name" value="AAA"/>
    <property type="match status" value="1"/>
</dbReference>
<dbReference type="Pfam" id="PF08352">
    <property type="entry name" value="oligo_HPY"/>
    <property type="match status" value="1"/>
</dbReference>
<dbReference type="InterPro" id="IPR017871">
    <property type="entry name" value="ABC_transporter-like_CS"/>
</dbReference>
<accession>A0A7J3I974</accession>
<feature type="domain" description="ABC transporter" evidence="4">
    <location>
        <begin position="7"/>
        <end position="256"/>
    </location>
</feature>
<evidence type="ECO:0000256" key="2">
    <source>
        <dbReference type="ARBA" id="ARBA00022741"/>
    </source>
</evidence>
<organism evidence="5">
    <name type="scientific">Ignisphaera aggregans</name>
    <dbReference type="NCBI Taxonomy" id="334771"/>
    <lineage>
        <taxon>Archaea</taxon>
        <taxon>Thermoproteota</taxon>
        <taxon>Thermoprotei</taxon>
        <taxon>Desulfurococcales</taxon>
        <taxon>Desulfurococcaceae</taxon>
        <taxon>Ignisphaera</taxon>
    </lineage>
</organism>
<dbReference type="Pfam" id="PF00005">
    <property type="entry name" value="ABC_tran"/>
    <property type="match status" value="1"/>
</dbReference>
<evidence type="ECO:0000256" key="3">
    <source>
        <dbReference type="ARBA" id="ARBA00022840"/>
    </source>
</evidence>
<keyword evidence="1" id="KW-0813">Transport</keyword>
<dbReference type="AlphaFoldDB" id="A0A7J3I974"/>
<keyword evidence="2" id="KW-0547">Nucleotide-binding</keyword>
<dbReference type="PROSITE" id="PS00211">
    <property type="entry name" value="ABC_TRANSPORTER_1"/>
    <property type="match status" value="1"/>
</dbReference>
<dbReference type="EMBL" id="DTAI01000214">
    <property type="protein sequence ID" value="HGN37310.1"/>
    <property type="molecule type" value="Genomic_DNA"/>
</dbReference>
<evidence type="ECO:0000259" key="4">
    <source>
        <dbReference type="PROSITE" id="PS50893"/>
    </source>
</evidence>
<dbReference type="GO" id="GO:0016887">
    <property type="term" value="F:ATP hydrolysis activity"/>
    <property type="evidence" value="ECO:0007669"/>
    <property type="project" value="InterPro"/>
</dbReference>
<dbReference type="InterPro" id="IPR003439">
    <property type="entry name" value="ABC_transporter-like_ATP-bd"/>
</dbReference>
<reference evidence="5" key="1">
    <citation type="journal article" date="2020" name="mSystems">
        <title>Genome- and Community-Level Interaction Insights into Carbon Utilization and Element Cycling Functions of Hydrothermarchaeota in Hydrothermal Sediment.</title>
        <authorList>
            <person name="Zhou Z."/>
            <person name="Liu Y."/>
            <person name="Xu W."/>
            <person name="Pan J."/>
            <person name="Luo Z.H."/>
            <person name="Li M."/>
        </authorList>
    </citation>
    <scope>NUCLEOTIDE SEQUENCE [LARGE SCALE GENOMIC DNA]</scope>
    <source>
        <strain evidence="5">SpSt-618</strain>
    </source>
</reference>
<dbReference type="PANTHER" id="PTHR43230">
    <property type="entry name" value="ABC-TYPE DIPEPTIDE/OLIGOPEPTIDE TRANSPORT SYSTEM, ATPASE COMPONENT"/>
    <property type="match status" value="1"/>
</dbReference>
<dbReference type="CDD" id="cd03257">
    <property type="entry name" value="ABC_NikE_OppD_transporters"/>
    <property type="match status" value="1"/>
</dbReference>
<dbReference type="PANTHER" id="PTHR43230:SF3">
    <property type="entry name" value="ABC-TYPE DIPEPTIDE_OLIGOPEPTIDE TRANSPORT SYSTEM, ATPASE COMPONENT"/>
    <property type="match status" value="1"/>
</dbReference>
<dbReference type="InterPro" id="IPR013563">
    <property type="entry name" value="Oligopep_ABC_C"/>
</dbReference>
<dbReference type="GO" id="GO:0015833">
    <property type="term" value="P:peptide transport"/>
    <property type="evidence" value="ECO:0007669"/>
    <property type="project" value="InterPro"/>
</dbReference>
<dbReference type="Gene3D" id="3.40.50.300">
    <property type="entry name" value="P-loop containing nucleotide triphosphate hydrolases"/>
    <property type="match status" value="1"/>
</dbReference>
<dbReference type="SUPFAM" id="SSF52540">
    <property type="entry name" value="P-loop containing nucleoside triphosphate hydrolases"/>
    <property type="match status" value="1"/>
</dbReference>
<sequence length="269" mass="30231">MANKSLLEVVNVSKYYVSGYIRTHSIPAVIDVNLTIDKGEILALVGESGSGKTTLAKMILRLIKPSSGSILLHGRDIYSYPIELYYTMVQGIFQDPYTSFNPVKTILDSLMDAVSLKFKAGNKKINKVESLKTVESLLLKLGMNPSDILAKYPHELSGGQLQRILLARAFIIEPELLLADEPTSMIDASTRMAVLDMMFQLNREKATSIVFITHDLSQAFYVADKIAIMYRGRIVEYGERDEILSNPKSDYTRQLLSSIPKLSERWFKI</sequence>